<comment type="similarity">
    <text evidence="10">Belongs to the sterol desaturase family. TMEM195 subfamily.</text>
</comment>
<dbReference type="InterPro" id="IPR006694">
    <property type="entry name" value="Fatty_acid_hydroxylase"/>
</dbReference>
<keyword evidence="6" id="KW-0560">Oxidoreductase</keyword>
<dbReference type="EMBL" id="JBDJPC010000004">
    <property type="protein sequence ID" value="KAL1505713.1"/>
    <property type="molecule type" value="Genomic_DNA"/>
</dbReference>
<dbReference type="PANTHER" id="PTHR21624:SF1">
    <property type="entry name" value="ALKYLGLYCEROL MONOOXYGENASE"/>
    <property type="match status" value="1"/>
</dbReference>
<comment type="cofactor">
    <cofactor evidence="1">
        <name>Fe cation</name>
        <dbReference type="ChEBI" id="CHEBI:24875"/>
    </cofactor>
</comment>
<evidence type="ECO:0000256" key="10">
    <source>
        <dbReference type="ARBA" id="ARBA00038190"/>
    </source>
</evidence>
<evidence type="ECO:0000313" key="17">
    <source>
        <dbReference type="EMBL" id="KAL1505713.1"/>
    </source>
</evidence>
<keyword evidence="4" id="KW-0256">Endoplasmic reticulum</keyword>
<dbReference type="GO" id="GO:0005789">
    <property type="term" value="C:endoplasmic reticulum membrane"/>
    <property type="evidence" value="ECO:0007669"/>
    <property type="project" value="UniProtKB-SubCell"/>
</dbReference>
<organism evidence="17 18">
    <name type="scientific">Hypothenemus hampei</name>
    <name type="common">Coffee berry borer</name>
    <dbReference type="NCBI Taxonomy" id="57062"/>
    <lineage>
        <taxon>Eukaryota</taxon>
        <taxon>Metazoa</taxon>
        <taxon>Ecdysozoa</taxon>
        <taxon>Arthropoda</taxon>
        <taxon>Hexapoda</taxon>
        <taxon>Insecta</taxon>
        <taxon>Pterygota</taxon>
        <taxon>Neoptera</taxon>
        <taxon>Endopterygota</taxon>
        <taxon>Coleoptera</taxon>
        <taxon>Polyphaga</taxon>
        <taxon>Cucujiformia</taxon>
        <taxon>Curculionidae</taxon>
        <taxon>Scolytinae</taxon>
        <taxon>Hypothenemus</taxon>
    </lineage>
</organism>
<evidence type="ECO:0000313" key="18">
    <source>
        <dbReference type="Proteomes" id="UP001566132"/>
    </source>
</evidence>
<keyword evidence="18" id="KW-1185">Reference proteome</keyword>
<dbReference type="Proteomes" id="UP001566132">
    <property type="component" value="Unassembled WGS sequence"/>
</dbReference>
<sequence>MIPLSHLNMENCTKCELKVTSLYMNSVSVNDMQLNFLDWAAEVFQGIGHLFYIVNPRTNSYGQVKDVPKIFYNAWPYFVLFMILENIILFLEKKPFVRLNDSITSLSHGLFLECGRLLFRGSESYLYIYIYQYFRVYDLPWDCAFTWYLAAIGVDFCYYWVHRACHEIHILWAQHQVHHSSEEYNLAVGLRQSMLQGWCGFVFYLPLALVIPPSQFMTHQYFNLLYQFWIHTETVKTLGPLEYILNTPNHHRVHHGSNIYCLDKNYGGVLIIWDRIFGTFAKERHDEEIIYGLIYNQPSFNPLHLQTFYTKYVFESFQKMKGWRNKLAAIFYGPSWQPGKPRLGLDEDKVKVTKKEKYDVKLPRWCNIYLLIHFSVVVYGFHQLALRYLALSPITVLMIVIYIIASLTNIGLLFENSQNAAIFEALRCLILVTVVQRVRFSDIDYHTLVIVEVFFLISGIFWFLKYIQGFDFLKENHKVH</sequence>
<evidence type="ECO:0000256" key="7">
    <source>
        <dbReference type="ARBA" id="ARBA00023004"/>
    </source>
</evidence>
<keyword evidence="7" id="KW-0408">Iron</keyword>
<feature type="transmembrane region" description="Helical" evidence="14">
    <location>
        <begin position="388"/>
        <end position="414"/>
    </location>
</feature>
<dbReference type="InterPro" id="IPR056853">
    <property type="entry name" value="AGMP_C"/>
</dbReference>
<evidence type="ECO:0000256" key="11">
    <source>
        <dbReference type="ARBA" id="ARBA00039026"/>
    </source>
</evidence>
<keyword evidence="5 14" id="KW-1133">Transmembrane helix</keyword>
<dbReference type="EC" id="1.14.16.5" evidence="11"/>
<evidence type="ECO:0000256" key="8">
    <source>
        <dbReference type="ARBA" id="ARBA00023098"/>
    </source>
</evidence>
<reference evidence="17 18" key="1">
    <citation type="submission" date="2024-05" db="EMBL/GenBank/DDBJ databases">
        <title>Genetic variation in Jamaican populations of the coffee berry borer (Hypothenemus hampei).</title>
        <authorList>
            <person name="Errbii M."/>
            <person name="Myrie A."/>
        </authorList>
    </citation>
    <scope>NUCLEOTIDE SEQUENCE [LARGE SCALE GENOMIC DNA]</scope>
    <source>
        <strain evidence="17">JA-Hopewell-2020-01-JO</strain>
        <tissue evidence="17">Whole body</tissue>
    </source>
</reference>
<evidence type="ECO:0000259" key="16">
    <source>
        <dbReference type="Pfam" id="PF24858"/>
    </source>
</evidence>
<feature type="transmembrane region" description="Helical" evidence="14">
    <location>
        <begin position="74"/>
        <end position="91"/>
    </location>
</feature>
<dbReference type="InterPro" id="IPR051689">
    <property type="entry name" value="Sterol_desaturase/TMEM195"/>
</dbReference>
<dbReference type="Pfam" id="PF04116">
    <property type="entry name" value="FA_hydroxylase"/>
    <property type="match status" value="1"/>
</dbReference>
<evidence type="ECO:0000256" key="5">
    <source>
        <dbReference type="ARBA" id="ARBA00022989"/>
    </source>
</evidence>
<keyword evidence="9 14" id="KW-0472">Membrane</keyword>
<feature type="transmembrane region" description="Helical" evidence="14">
    <location>
        <begin position="365"/>
        <end position="382"/>
    </location>
</feature>
<accession>A0ABD1EXI6</accession>
<feature type="domain" description="Fatty acid hydroxylase" evidence="15">
    <location>
        <begin position="148"/>
        <end position="279"/>
    </location>
</feature>
<evidence type="ECO:0000256" key="14">
    <source>
        <dbReference type="SAM" id="Phobius"/>
    </source>
</evidence>
<dbReference type="PANTHER" id="PTHR21624">
    <property type="entry name" value="STEROL DESATURASE-RELATED PROTEIN"/>
    <property type="match status" value="1"/>
</dbReference>
<comment type="catalytic activity">
    <reaction evidence="13">
        <text>1-O-(1,2-saturated-alkyl)-sn-glycerol + (6R)-L-erythro-5,6,7,8-tetrahydrobiopterin + O2 = a 1-(1-hydroxyalkyl)-sn-glycerol + (6R)-L-erythro-6,7-dihydrobiopterin + H2O</text>
        <dbReference type="Rhea" id="RHEA:36255"/>
        <dbReference type="ChEBI" id="CHEBI:15377"/>
        <dbReference type="ChEBI" id="CHEBI:15379"/>
        <dbReference type="ChEBI" id="CHEBI:43120"/>
        <dbReference type="ChEBI" id="CHEBI:59560"/>
        <dbReference type="ChEBI" id="CHEBI:73418"/>
        <dbReference type="ChEBI" id="CHEBI:83957"/>
        <dbReference type="EC" id="1.14.16.5"/>
    </reaction>
</comment>
<evidence type="ECO:0000259" key="15">
    <source>
        <dbReference type="Pfam" id="PF04116"/>
    </source>
</evidence>
<evidence type="ECO:0000256" key="13">
    <source>
        <dbReference type="ARBA" id="ARBA00047556"/>
    </source>
</evidence>
<evidence type="ECO:0000256" key="12">
    <source>
        <dbReference type="ARBA" id="ARBA00040992"/>
    </source>
</evidence>
<keyword evidence="3 14" id="KW-0812">Transmembrane</keyword>
<name>A0ABD1EXI6_HYPHA</name>
<dbReference type="GO" id="GO:0050479">
    <property type="term" value="F:glyceryl-ether monooxygenase activity"/>
    <property type="evidence" value="ECO:0007669"/>
    <property type="project" value="UniProtKB-EC"/>
</dbReference>
<evidence type="ECO:0000256" key="6">
    <source>
        <dbReference type="ARBA" id="ARBA00023002"/>
    </source>
</evidence>
<dbReference type="Pfam" id="PF24858">
    <property type="entry name" value="AGMP_C"/>
    <property type="match status" value="1"/>
</dbReference>
<feature type="domain" description="Alkylglycerol monooxygenase C-terminal" evidence="16">
    <location>
        <begin position="366"/>
        <end position="436"/>
    </location>
</feature>
<comment type="subcellular location">
    <subcellularLocation>
        <location evidence="2">Endoplasmic reticulum membrane</location>
        <topology evidence="2">Multi-pass membrane protein</topology>
    </subcellularLocation>
</comment>
<evidence type="ECO:0000256" key="3">
    <source>
        <dbReference type="ARBA" id="ARBA00022692"/>
    </source>
</evidence>
<evidence type="ECO:0000256" key="1">
    <source>
        <dbReference type="ARBA" id="ARBA00001962"/>
    </source>
</evidence>
<evidence type="ECO:0000256" key="2">
    <source>
        <dbReference type="ARBA" id="ARBA00004477"/>
    </source>
</evidence>
<keyword evidence="8" id="KW-0443">Lipid metabolism</keyword>
<proteinExistence type="inferred from homology"/>
<evidence type="ECO:0000256" key="9">
    <source>
        <dbReference type="ARBA" id="ARBA00023136"/>
    </source>
</evidence>
<evidence type="ECO:0000256" key="4">
    <source>
        <dbReference type="ARBA" id="ARBA00022824"/>
    </source>
</evidence>
<dbReference type="AlphaFoldDB" id="A0ABD1EXI6"/>
<gene>
    <name evidence="17" type="ORF">ABEB36_005216</name>
</gene>
<protein>
    <recommendedName>
        <fullName evidence="12">Alkylglycerol monooxygenase</fullName>
        <ecNumber evidence="11">1.14.16.5</ecNumber>
    </recommendedName>
</protein>
<feature type="transmembrane region" description="Helical" evidence="14">
    <location>
        <begin position="445"/>
        <end position="464"/>
    </location>
</feature>
<comment type="caution">
    <text evidence="17">The sequence shown here is derived from an EMBL/GenBank/DDBJ whole genome shotgun (WGS) entry which is preliminary data.</text>
</comment>
<dbReference type="GO" id="GO:0006629">
    <property type="term" value="P:lipid metabolic process"/>
    <property type="evidence" value="ECO:0007669"/>
    <property type="project" value="UniProtKB-KW"/>
</dbReference>